<dbReference type="AlphaFoldDB" id="A0A3B6NV98"/>
<feature type="chain" id="PRO_5043178609" description="Secreted protein" evidence="1">
    <location>
        <begin position="17"/>
        <end position="99"/>
    </location>
</feature>
<dbReference type="Gramene" id="TraesCAD_scaffold_093214_01G000100.1">
    <property type="protein sequence ID" value="TraesCAD_scaffold_093214_01G000100.1"/>
    <property type="gene ID" value="TraesCAD_scaffold_093214_01G000100"/>
</dbReference>
<dbReference type="Gramene" id="TraesRN6A0100832800.1">
    <property type="protein sequence ID" value="TraesRN6A0100832800.1"/>
    <property type="gene ID" value="TraesRN6A0100832800"/>
</dbReference>
<dbReference type="OrthoDB" id="718200at2759"/>
<feature type="signal peptide" evidence="1">
    <location>
        <begin position="1"/>
        <end position="16"/>
    </location>
</feature>
<dbReference type="Gramene" id="TraesSYM6A03G03327830.1">
    <property type="protein sequence ID" value="TraesSYM6A03G03327830.1"/>
    <property type="gene ID" value="TraesSYM6A03G03327830"/>
</dbReference>
<dbReference type="OMA" id="CWLQNSE"/>
<name>A0A3B6NV98_WHEAT</name>
<reference evidence="2" key="2">
    <citation type="submission" date="2018-10" db="UniProtKB">
        <authorList>
            <consortium name="EnsemblPlants"/>
        </authorList>
    </citation>
    <scope>IDENTIFICATION</scope>
</reference>
<sequence>MAWAFATIAASVCTLSLHLYCWLQNCENFSSVVGAAAVAFKLVCPNRQSEAPADAVATPPLDQLTIQPVTLSYVTVLIHSTEYWNSGMTKSQFCFKVDC</sequence>
<evidence type="ECO:0000313" key="3">
    <source>
        <dbReference type="Proteomes" id="UP000019116"/>
    </source>
</evidence>
<dbReference type="EnsemblPlants" id="TraesCS6A02G328400.1">
    <property type="protein sequence ID" value="TraesCS6A02G328400.1"/>
    <property type="gene ID" value="TraesCS6A02G328400"/>
</dbReference>
<dbReference type="Gramene" id="TraesLDM6A03G03388380.1">
    <property type="protein sequence ID" value="TraesLDM6A03G03388380.1"/>
    <property type="gene ID" value="TraesLDM6A03G03388380"/>
</dbReference>
<dbReference type="Gramene" id="TraesCS6A03G0850500.1">
    <property type="protein sequence ID" value="TraesCS6A03G0850500.1.CDS"/>
    <property type="gene ID" value="TraesCS6A03G0850500"/>
</dbReference>
<evidence type="ECO:0008006" key="4">
    <source>
        <dbReference type="Google" id="ProtNLM"/>
    </source>
</evidence>
<dbReference type="Gramene" id="TraesLAC6A03G03341830.1">
    <property type="protein sequence ID" value="TraesLAC6A03G03341830.1"/>
    <property type="gene ID" value="TraesLAC6A03G03341830"/>
</dbReference>
<dbReference type="Gramene" id="TraesPARA_EIv1.0_1969480.1">
    <property type="protein sequence ID" value="TraesPARA_EIv1.0_1969480.1.CDS"/>
    <property type="gene ID" value="TraesPARA_EIv1.0_1969480"/>
</dbReference>
<accession>A0A3B6NV98</accession>
<organism evidence="2">
    <name type="scientific">Triticum aestivum</name>
    <name type="common">Wheat</name>
    <dbReference type="NCBI Taxonomy" id="4565"/>
    <lineage>
        <taxon>Eukaryota</taxon>
        <taxon>Viridiplantae</taxon>
        <taxon>Streptophyta</taxon>
        <taxon>Embryophyta</taxon>
        <taxon>Tracheophyta</taxon>
        <taxon>Spermatophyta</taxon>
        <taxon>Magnoliopsida</taxon>
        <taxon>Liliopsida</taxon>
        <taxon>Poales</taxon>
        <taxon>Poaceae</taxon>
        <taxon>BOP clade</taxon>
        <taxon>Pooideae</taxon>
        <taxon>Triticodae</taxon>
        <taxon>Triticeae</taxon>
        <taxon>Triticinae</taxon>
        <taxon>Triticum</taxon>
    </lineage>
</organism>
<dbReference type="Gramene" id="TraesJAG6A03G03376810.1">
    <property type="protein sequence ID" value="TraesJAG6A03G03376810.1"/>
    <property type="gene ID" value="TraesJAG6A03G03376810"/>
</dbReference>
<dbReference type="Gramene" id="TraesMAC6A03G03384490.1">
    <property type="protein sequence ID" value="TraesMAC6A03G03384490.1"/>
    <property type="gene ID" value="TraesMAC6A03G03384490"/>
</dbReference>
<dbReference type="Gramene" id="TraesWEE_scaffold_063645_01G000100.1">
    <property type="protein sequence ID" value="TraesWEE_scaffold_063645_01G000100.1"/>
    <property type="gene ID" value="TraesWEE_scaffold_063645_01G000100"/>
</dbReference>
<dbReference type="Gramene" id="TraesNOR6A03G03418630.1">
    <property type="protein sequence ID" value="TraesNOR6A03G03418630.1"/>
    <property type="gene ID" value="TraesNOR6A03G03418630"/>
</dbReference>
<dbReference type="Gramene" id="TraesCLE_scaffold_081114_01G000100.1">
    <property type="protein sequence ID" value="TraesCLE_scaffold_081114_01G000100.1"/>
    <property type="gene ID" value="TraesCLE_scaffold_081114_01G000100"/>
</dbReference>
<proteinExistence type="predicted"/>
<reference evidence="2" key="1">
    <citation type="submission" date="2018-08" db="EMBL/GenBank/DDBJ databases">
        <authorList>
            <person name="Rossello M."/>
        </authorList>
    </citation>
    <scope>NUCLEOTIDE SEQUENCE [LARGE SCALE GENOMIC DNA]</scope>
    <source>
        <strain evidence="2">cv. Chinese Spring</strain>
    </source>
</reference>
<keyword evidence="1" id="KW-0732">Signal</keyword>
<evidence type="ECO:0000313" key="2">
    <source>
        <dbReference type="EnsemblPlants" id="TraesCS6A02G328400.1"/>
    </source>
</evidence>
<dbReference type="Proteomes" id="UP000019116">
    <property type="component" value="Chromosome 6A"/>
</dbReference>
<dbReference type="Gramene" id="TraesCS6A02G328400.1">
    <property type="protein sequence ID" value="TraesCS6A02G328400.1"/>
    <property type="gene ID" value="TraesCS6A02G328400"/>
</dbReference>
<keyword evidence="3" id="KW-1185">Reference proteome</keyword>
<evidence type="ECO:0000256" key="1">
    <source>
        <dbReference type="SAM" id="SignalP"/>
    </source>
</evidence>
<dbReference type="Gramene" id="TraesSTA6A03G03375680.1">
    <property type="protein sequence ID" value="TraesSTA6A03G03375680.1"/>
    <property type="gene ID" value="TraesSTA6A03G03375680"/>
</dbReference>
<protein>
    <recommendedName>
        <fullName evidence="4">Secreted protein</fullName>
    </recommendedName>
</protein>